<organism evidence="1">
    <name type="scientific">bioreactor metagenome</name>
    <dbReference type="NCBI Taxonomy" id="1076179"/>
    <lineage>
        <taxon>unclassified sequences</taxon>
        <taxon>metagenomes</taxon>
        <taxon>ecological metagenomes</taxon>
    </lineage>
</organism>
<evidence type="ECO:0000313" key="1">
    <source>
        <dbReference type="EMBL" id="MPM78595.1"/>
    </source>
</evidence>
<accession>A0A645CNX3</accession>
<proteinExistence type="predicted"/>
<gene>
    <name evidence="1" type="ORF">SDC9_125606</name>
</gene>
<comment type="caution">
    <text evidence="1">The sequence shown here is derived from an EMBL/GenBank/DDBJ whole genome shotgun (WGS) entry which is preliminary data.</text>
</comment>
<sequence length="208" mass="24361">MKDIDWILPFVRASYCNHINNLLKKDMEISLQQNILEKEMTFAQTKELLDHLCTLKEAEMMDLQRFVPNNKQQLRRAVNRQSKILRSFTDVLLKEQRIALGLSAEPNNTTLPPALSSDRIPVRLFRGPFNARGSLEKHPKVLQTQYQTLFRDFPSLRSCNNQLLYWTDGKRSLSEICRLTTLETGIPCVKFAEPYFQILHEMHLISWK</sequence>
<reference evidence="1" key="1">
    <citation type="submission" date="2019-08" db="EMBL/GenBank/DDBJ databases">
        <authorList>
            <person name="Kucharzyk K."/>
            <person name="Murdoch R.W."/>
            <person name="Higgins S."/>
            <person name="Loffler F."/>
        </authorList>
    </citation>
    <scope>NUCLEOTIDE SEQUENCE</scope>
</reference>
<dbReference type="EMBL" id="VSSQ01028755">
    <property type="protein sequence ID" value="MPM78595.1"/>
    <property type="molecule type" value="Genomic_DNA"/>
</dbReference>
<protein>
    <submittedName>
        <fullName evidence="1">Uncharacterized protein</fullName>
    </submittedName>
</protein>
<name>A0A645CNX3_9ZZZZ</name>
<dbReference type="AlphaFoldDB" id="A0A645CNX3"/>